<evidence type="ECO:0000256" key="8">
    <source>
        <dbReference type="ARBA" id="ARBA00023170"/>
    </source>
</evidence>
<feature type="domain" description="Ig-like" evidence="11">
    <location>
        <begin position="50"/>
        <end position="131"/>
    </location>
</feature>
<accession>A0A7M4FXN6</accession>
<dbReference type="InterPro" id="IPR007110">
    <property type="entry name" value="Ig-like_dom"/>
</dbReference>
<sequence length="369" mass="40956">MLAHSPHCLEGKTLAGVVAQRSADKMASTSLSLLPHLGPLAQSGLRDCILPCSFPHGEEVVIHWKKELQNVHSYYSGQDQLASQDFQYRGRTALFHEGIPNGNASLKLSKLHPTDEGFYSCYVGTKQRRTEMDIVFYIFVFIAPPHYAMEYEKLDSEGQLKCSAFLGYPKPNITWQDCCISREDTRTERTQDGFYSVRSEKSITDKAYSYVCRIQFGDQIWTADWKRKAGMASHSSYTITLKAIKSASASVLTSFNSTSRSSVLLPQRFSLDTDKPHKYKLRISGLTLDDQGEYLCNVSTPQYTKLTITTLQVVGEWLLLLCAPWWRPGGHVPPRPLHGAEAVAVAGWTLDSAAAAPRAAQCHGPASAG</sequence>
<evidence type="ECO:0000256" key="6">
    <source>
        <dbReference type="ARBA" id="ARBA00023136"/>
    </source>
</evidence>
<keyword evidence="10" id="KW-0393">Immunoglobulin domain</keyword>
<keyword evidence="8" id="KW-0675">Receptor</keyword>
<dbReference type="Gene3D" id="2.60.40.10">
    <property type="entry name" value="Immunoglobulins"/>
    <property type="match status" value="3"/>
</dbReference>
<keyword evidence="5" id="KW-1133">Transmembrane helix</keyword>
<evidence type="ECO:0000256" key="5">
    <source>
        <dbReference type="ARBA" id="ARBA00022989"/>
    </source>
</evidence>
<name>A0A7M4FXN6_CROPO</name>
<reference evidence="12" key="2">
    <citation type="submission" date="2025-09" db="UniProtKB">
        <authorList>
            <consortium name="Ensembl"/>
        </authorList>
    </citation>
    <scope>IDENTIFICATION</scope>
</reference>
<evidence type="ECO:0000256" key="9">
    <source>
        <dbReference type="ARBA" id="ARBA00023180"/>
    </source>
</evidence>
<evidence type="ECO:0000313" key="13">
    <source>
        <dbReference type="Proteomes" id="UP000594220"/>
    </source>
</evidence>
<dbReference type="InterPro" id="IPR013106">
    <property type="entry name" value="Ig_V-set"/>
</dbReference>
<dbReference type="GO" id="GO:0071222">
    <property type="term" value="P:cellular response to lipopolysaccharide"/>
    <property type="evidence" value="ECO:0007669"/>
    <property type="project" value="TreeGrafter"/>
</dbReference>
<keyword evidence="13" id="KW-1185">Reference proteome</keyword>
<dbReference type="PANTHER" id="PTHR25466">
    <property type="entry name" value="T-LYMPHOCYTE ACTIVATION ANTIGEN"/>
    <property type="match status" value="1"/>
</dbReference>
<dbReference type="GO" id="GO:0001819">
    <property type="term" value="P:positive regulation of cytokine production"/>
    <property type="evidence" value="ECO:0007669"/>
    <property type="project" value="Ensembl"/>
</dbReference>
<evidence type="ECO:0000313" key="12">
    <source>
        <dbReference type="Ensembl" id="ENSCPRP00005014679.1"/>
    </source>
</evidence>
<keyword evidence="3" id="KW-0812">Transmembrane</keyword>
<feature type="domain" description="Ig-like" evidence="11">
    <location>
        <begin position="171"/>
        <end position="307"/>
    </location>
</feature>
<dbReference type="FunFam" id="2.60.40.10:FF:000142">
    <property type="entry name" value="V-set domain-containing T-cell activation inhibitor 1"/>
    <property type="match status" value="1"/>
</dbReference>
<dbReference type="GO" id="GO:0009897">
    <property type="term" value="C:external side of plasma membrane"/>
    <property type="evidence" value="ECO:0007669"/>
    <property type="project" value="TreeGrafter"/>
</dbReference>
<comment type="subcellular location">
    <subcellularLocation>
        <location evidence="1">Cell membrane</location>
        <topology evidence="1">Single-pass type I membrane protein</topology>
    </subcellularLocation>
</comment>
<dbReference type="InterPro" id="IPR051713">
    <property type="entry name" value="T-cell_Activation_Regulation"/>
</dbReference>
<evidence type="ECO:0000256" key="3">
    <source>
        <dbReference type="ARBA" id="ARBA00022692"/>
    </source>
</evidence>
<evidence type="ECO:0000256" key="10">
    <source>
        <dbReference type="ARBA" id="ARBA00023319"/>
    </source>
</evidence>
<dbReference type="InterPro" id="IPR036179">
    <property type="entry name" value="Ig-like_dom_sf"/>
</dbReference>
<dbReference type="Proteomes" id="UP000594220">
    <property type="component" value="Unplaced"/>
</dbReference>
<dbReference type="GO" id="GO:0031295">
    <property type="term" value="P:T cell costimulation"/>
    <property type="evidence" value="ECO:0007669"/>
    <property type="project" value="Ensembl"/>
</dbReference>
<keyword evidence="9" id="KW-0325">Glycoprotein</keyword>
<dbReference type="AlphaFoldDB" id="A0A7M4FXN6"/>
<dbReference type="Pfam" id="PF07686">
    <property type="entry name" value="V-set"/>
    <property type="match status" value="2"/>
</dbReference>
<evidence type="ECO:0000256" key="2">
    <source>
        <dbReference type="ARBA" id="ARBA00022475"/>
    </source>
</evidence>
<dbReference type="PROSITE" id="PS50835">
    <property type="entry name" value="IG_LIKE"/>
    <property type="match status" value="2"/>
</dbReference>
<reference evidence="12" key="1">
    <citation type="submission" date="2025-08" db="UniProtKB">
        <authorList>
            <consortium name="Ensembl"/>
        </authorList>
    </citation>
    <scope>IDENTIFICATION</scope>
</reference>
<dbReference type="OMA" id="TIYEPRV"/>
<evidence type="ECO:0000256" key="4">
    <source>
        <dbReference type="ARBA" id="ARBA00022729"/>
    </source>
</evidence>
<dbReference type="GO" id="GO:0042130">
    <property type="term" value="P:negative regulation of T cell proliferation"/>
    <property type="evidence" value="ECO:0007669"/>
    <property type="project" value="TreeGrafter"/>
</dbReference>
<dbReference type="Ensembl" id="ENSCPRT00005017236.1">
    <property type="protein sequence ID" value="ENSCPRP00005014679.1"/>
    <property type="gene ID" value="ENSCPRG00005010328.1"/>
</dbReference>
<dbReference type="PANTHER" id="PTHR25466:SF14">
    <property type="entry name" value="BUTYROPHILIN SUBFAMILY 2 MEMBER A2-LIKE-RELATED"/>
    <property type="match status" value="1"/>
</dbReference>
<dbReference type="GO" id="GO:0042104">
    <property type="term" value="P:positive regulation of activated T cell proliferation"/>
    <property type="evidence" value="ECO:0007669"/>
    <property type="project" value="Ensembl"/>
</dbReference>
<dbReference type="SUPFAM" id="SSF48726">
    <property type="entry name" value="Immunoglobulin"/>
    <property type="match status" value="2"/>
</dbReference>
<keyword evidence="6" id="KW-0472">Membrane</keyword>
<dbReference type="InterPro" id="IPR003599">
    <property type="entry name" value="Ig_sub"/>
</dbReference>
<evidence type="ECO:0000259" key="11">
    <source>
        <dbReference type="PROSITE" id="PS50835"/>
    </source>
</evidence>
<keyword evidence="2" id="KW-1003">Cell membrane</keyword>
<gene>
    <name evidence="12" type="primary">HHLA2</name>
</gene>
<organism evidence="12 13">
    <name type="scientific">Crocodylus porosus</name>
    <name type="common">Saltwater crocodile</name>
    <name type="synonym">Estuarine crocodile</name>
    <dbReference type="NCBI Taxonomy" id="8502"/>
    <lineage>
        <taxon>Eukaryota</taxon>
        <taxon>Metazoa</taxon>
        <taxon>Chordata</taxon>
        <taxon>Craniata</taxon>
        <taxon>Vertebrata</taxon>
        <taxon>Euteleostomi</taxon>
        <taxon>Archelosauria</taxon>
        <taxon>Archosauria</taxon>
        <taxon>Crocodylia</taxon>
        <taxon>Longirostres</taxon>
        <taxon>Crocodylidae</taxon>
        <taxon>Crocodylus</taxon>
    </lineage>
</organism>
<dbReference type="InterPro" id="IPR013783">
    <property type="entry name" value="Ig-like_fold"/>
</dbReference>
<dbReference type="GO" id="GO:0007166">
    <property type="term" value="P:cell surface receptor signaling pathway"/>
    <property type="evidence" value="ECO:0007669"/>
    <property type="project" value="TreeGrafter"/>
</dbReference>
<proteinExistence type="predicted"/>
<dbReference type="SMART" id="SM00409">
    <property type="entry name" value="IG"/>
    <property type="match status" value="2"/>
</dbReference>
<evidence type="ECO:0000256" key="7">
    <source>
        <dbReference type="ARBA" id="ARBA00023157"/>
    </source>
</evidence>
<keyword evidence="4" id="KW-0732">Signal</keyword>
<evidence type="ECO:0000256" key="1">
    <source>
        <dbReference type="ARBA" id="ARBA00004251"/>
    </source>
</evidence>
<dbReference type="GeneTree" id="ENSGT00940000162944"/>
<keyword evidence="7" id="KW-1015">Disulfide bond</keyword>
<protein>
    <submittedName>
        <fullName evidence="12">HHLA2 member of B7 family</fullName>
    </submittedName>
</protein>
<dbReference type="GO" id="GO:0006955">
    <property type="term" value="P:immune response"/>
    <property type="evidence" value="ECO:0007669"/>
    <property type="project" value="TreeGrafter"/>
</dbReference>